<dbReference type="OrthoDB" id="3400214at2"/>
<dbReference type="Proteomes" id="UP000431401">
    <property type="component" value="Unassembled WGS sequence"/>
</dbReference>
<organism evidence="2 3">
    <name type="scientific">Nocardia aurantia</name>
    <dbReference type="NCBI Taxonomy" id="2585199"/>
    <lineage>
        <taxon>Bacteria</taxon>
        <taxon>Bacillati</taxon>
        <taxon>Actinomycetota</taxon>
        <taxon>Actinomycetes</taxon>
        <taxon>Mycobacteriales</taxon>
        <taxon>Nocardiaceae</taxon>
        <taxon>Nocardia</taxon>
    </lineage>
</organism>
<keyword evidence="1" id="KW-0175">Coiled coil</keyword>
<reference evidence="2 3" key="1">
    <citation type="submission" date="2019-10" db="EMBL/GenBank/DDBJ databases">
        <title>Nocardia macrotermitis sp. nov. and Nocardia aurantia sp. nov., isolated from the gut of fungus growing-termite Macrotermes natalensis.</title>
        <authorList>
            <person name="Benndorf R."/>
            <person name="Schwitalla J."/>
            <person name="Martin K."/>
            <person name="De Beer W."/>
            <person name="Kaster A.-K."/>
            <person name="Vollmers J."/>
            <person name="Poulsen M."/>
            <person name="Beemelmanns C."/>
        </authorList>
    </citation>
    <scope>NUCLEOTIDE SEQUENCE [LARGE SCALE GENOMIC DNA]</scope>
    <source>
        <strain evidence="2 3">RB56</strain>
    </source>
</reference>
<name>A0A7K0DNJ2_9NOCA</name>
<accession>A0A7K0DNJ2</accession>
<gene>
    <name evidence="2" type="ORF">NRB56_28720</name>
</gene>
<sequence>MLYTQPDLHDQITRLRARHHRVPAGGRPAGQRTGEESWLRRLELAHTRIRELTDEIASLRTQLAVAHGRQRADRITTPPAPHTN</sequence>
<feature type="coiled-coil region" evidence="1">
    <location>
        <begin position="42"/>
        <end position="69"/>
    </location>
</feature>
<evidence type="ECO:0000256" key="1">
    <source>
        <dbReference type="SAM" id="Coils"/>
    </source>
</evidence>
<dbReference type="RefSeq" id="WP_153342314.1">
    <property type="nucleotide sequence ID" value="NZ_WEGI01000006.1"/>
</dbReference>
<evidence type="ECO:0000313" key="2">
    <source>
        <dbReference type="EMBL" id="MQY27289.1"/>
    </source>
</evidence>
<comment type="caution">
    <text evidence="2">The sequence shown here is derived from an EMBL/GenBank/DDBJ whole genome shotgun (WGS) entry which is preliminary data.</text>
</comment>
<dbReference type="EMBL" id="WEGI01000006">
    <property type="protein sequence ID" value="MQY27289.1"/>
    <property type="molecule type" value="Genomic_DNA"/>
</dbReference>
<evidence type="ECO:0000313" key="3">
    <source>
        <dbReference type="Proteomes" id="UP000431401"/>
    </source>
</evidence>
<proteinExistence type="predicted"/>
<protein>
    <submittedName>
        <fullName evidence="2">Uncharacterized protein</fullName>
    </submittedName>
</protein>
<dbReference type="AlphaFoldDB" id="A0A7K0DNJ2"/>
<keyword evidence="3" id="KW-1185">Reference proteome</keyword>